<dbReference type="EMBL" id="BAUL01000253">
    <property type="protein sequence ID" value="GAD98655.1"/>
    <property type="molecule type" value="Genomic_DNA"/>
</dbReference>
<dbReference type="GO" id="GO:0020037">
    <property type="term" value="F:heme binding"/>
    <property type="evidence" value="ECO:0007669"/>
    <property type="project" value="InterPro"/>
</dbReference>
<evidence type="ECO:0000313" key="7">
    <source>
        <dbReference type="Proteomes" id="UP000018001"/>
    </source>
</evidence>
<comment type="cofactor">
    <cofactor evidence="1">
        <name>heme</name>
        <dbReference type="ChEBI" id="CHEBI:30413"/>
    </cofactor>
</comment>
<gene>
    <name evidence="6" type="ORF">PVAR5_7354</name>
</gene>
<dbReference type="InterPro" id="IPR050121">
    <property type="entry name" value="Cytochrome_P450_monoxygenase"/>
</dbReference>
<evidence type="ECO:0000256" key="5">
    <source>
        <dbReference type="RuleBase" id="RU000461"/>
    </source>
</evidence>
<dbReference type="PANTHER" id="PTHR24305">
    <property type="entry name" value="CYTOCHROME P450"/>
    <property type="match status" value="1"/>
</dbReference>
<dbReference type="InterPro" id="IPR017972">
    <property type="entry name" value="Cyt_P450_CS"/>
</dbReference>
<evidence type="ECO:0008006" key="8">
    <source>
        <dbReference type="Google" id="ProtNLM"/>
    </source>
</evidence>
<dbReference type="InterPro" id="IPR001128">
    <property type="entry name" value="Cyt_P450"/>
</dbReference>
<evidence type="ECO:0000256" key="1">
    <source>
        <dbReference type="ARBA" id="ARBA00001971"/>
    </source>
</evidence>
<accession>V5I4P7</accession>
<dbReference type="PRINTS" id="PR00385">
    <property type="entry name" value="P450"/>
</dbReference>
<keyword evidence="7" id="KW-1185">Reference proteome</keyword>
<dbReference type="CDD" id="cd11060">
    <property type="entry name" value="CYP57A1-like"/>
    <property type="match status" value="1"/>
</dbReference>
<evidence type="ECO:0000256" key="2">
    <source>
        <dbReference type="ARBA" id="ARBA00022723"/>
    </source>
</evidence>
<dbReference type="SUPFAM" id="SSF48264">
    <property type="entry name" value="Cytochrome P450"/>
    <property type="match status" value="1"/>
</dbReference>
<dbReference type="GO" id="GO:0016705">
    <property type="term" value="F:oxidoreductase activity, acting on paired donors, with incorporation or reduction of molecular oxygen"/>
    <property type="evidence" value="ECO:0007669"/>
    <property type="project" value="InterPro"/>
</dbReference>
<sequence>MALTTLFDTVASTCSEISLSKALYYLTAGALLYEAAWIFYCRFFHPYSSIPGPLLASFSRLWIALSVASGRAEHIQRELHQKHGPFVRIAPNEISIADPSAVKTIYNVKSGFTKTDFYPPFATNISPNGDHFAQVDETKHAERRKYVNNVYSMSSVLESETYIESCIDVFLGKIDKFASLGVDIDLGEWIQWYTFDVVGELFFGHQFGFMRDEHDFGGYIESLDALLPGTALSLVLPSYIRPLHMAISMLFPTTRKSVKGFEEVRVAGRYWTNTRQQQMESGMVGRVDFLDKFFKIKDNKDGWDIPDIQNEACVAILAGSDTTAIAIRSILYHLMKNTKCMDKLLAEIDDFDARGLLSKPHVKYTEAIKMPYLVACCKEGMRLHPSVGLGMPRHVPPAGATISGRFFKPGSRVSVNAAVIHYDKSIFGEDAACFNPDRWLYGDVGMMDRHMLHFGGGSRTCIGKNKNRRIKASIRSLQRQSRLFRRIDGDIFTLPTSYLMTALYTADLKAATHLTWLLIIATDLHDNTGNASCCGTLGFRPRLGVGFRVYSNMSQQGIFSAERIAT</sequence>
<dbReference type="AlphaFoldDB" id="V5I4P7"/>
<keyword evidence="3 5" id="KW-0560">Oxidoreductase</keyword>
<protein>
    <recommendedName>
        <fullName evidence="8">Cytochrome P450</fullName>
    </recommendedName>
</protein>
<comment type="caution">
    <text evidence="6">The sequence shown here is derived from an EMBL/GenBank/DDBJ whole genome shotgun (WGS) entry which is preliminary data.</text>
</comment>
<dbReference type="GO" id="GO:0005506">
    <property type="term" value="F:iron ion binding"/>
    <property type="evidence" value="ECO:0007669"/>
    <property type="project" value="InterPro"/>
</dbReference>
<proteinExistence type="inferred from homology"/>
<keyword evidence="2 5" id="KW-0479">Metal-binding</keyword>
<keyword evidence="5" id="KW-0349">Heme</keyword>
<dbReference type="PANTHER" id="PTHR24305:SF229">
    <property type="entry name" value="P450, PUTATIVE (EUROFUNG)-RELATED"/>
    <property type="match status" value="1"/>
</dbReference>
<dbReference type="InParanoid" id="V5I4P7"/>
<dbReference type="Gene3D" id="1.10.630.10">
    <property type="entry name" value="Cytochrome P450"/>
    <property type="match status" value="1"/>
</dbReference>
<keyword evidence="4 5" id="KW-0408">Iron</keyword>
<dbReference type="Pfam" id="PF00067">
    <property type="entry name" value="p450"/>
    <property type="match status" value="1"/>
</dbReference>
<dbReference type="GO" id="GO:0004497">
    <property type="term" value="F:monooxygenase activity"/>
    <property type="evidence" value="ECO:0007669"/>
    <property type="project" value="UniProtKB-KW"/>
</dbReference>
<dbReference type="OrthoDB" id="3934656at2759"/>
<dbReference type="HOGENOM" id="CLU_001570_14_0_1"/>
<comment type="similarity">
    <text evidence="5">Belongs to the cytochrome P450 family.</text>
</comment>
<evidence type="ECO:0000313" key="6">
    <source>
        <dbReference type="EMBL" id="GAD98655.1"/>
    </source>
</evidence>
<dbReference type="PROSITE" id="PS00086">
    <property type="entry name" value="CYTOCHROME_P450"/>
    <property type="match status" value="1"/>
</dbReference>
<organism evidence="6 7">
    <name type="scientific">Byssochlamys spectabilis (strain No. 5 / NBRC 109023)</name>
    <name type="common">Paecilomyces variotii</name>
    <dbReference type="NCBI Taxonomy" id="1356009"/>
    <lineage>
        <taxon>Eukaryota</taxon>
        <taxon>Fungi</taxon>
        <taxon>Dikarya</taxon>
        <taxon>Ascomycota</taxon>
        <taxon>Pezizomycotina</taxon>
        <taxon>Eurotiomycetes</taxon>
        <taxon>Eurotiomycetidae</taxon>
        <taxon>Eurotiales</taxon>
        <taxon>Thermoascaceae</taxon>
        <taxon>Paecilomyces</taxon>
    </lineage>
</organism>
<reference evidence="7" key="1">
    <citation type="journal article" date="2014" name="Genome Announc.">
        <title>Draft genome sequence of the formaldehyde-resistant fungus Byssochlamys spectabilis No. 5 (anamorph Paecilomyces variotii No. 5) (NBRC109023).</title>
        <authorList>
            <person name="Oka T."/>
            <person name="Ekino K."/>
            <person name="Fukuda K."/>
            <person name="Nomura Y."/>
        </authorList>
    </citation>
    <scope>NUCLEOTIDE SEQUENCE [LARGE SCALE GENOMIC DNA]</scope>
    <source>
        <strain evidence="7">No. 5 / NBRC 109023</strain>
    </source>
</reference>
<dbReference type="Proteomes" id="UP000018001">
    <property type="component" value="Unassembled WGS sequence"/>
</dbReference>
<keyword evidence="5" id="KW-0503">Monooxygenase</keyword>
<name>V5I4P7_BYSSN</name>
<evidence type="ECO:0000256" key="3">
    <source>
        <dbReference type="ARBA" id="ARBA00023002"/>
    </source>
</evidence>
<dbReference type="InterPro" id="IPR036396">
    <property type="entry name" value="Cyt_P450_sf"/>
</dbReference>
<evidence type="ECO:0000256" key="4">
    <source>
        <dbReference type="ARBA" id="ARBA00023004"/>
    </source>
</evidence>
<dbReference type="eggNOG" id="KOG0156">
    <property type="taxonomic scope" value="Eukaryota"/>
</dbReference>